<name>A0A9P8G377_AURME</name>
<accession>A0A9P8G377</accession>
<evidence type="ECO:0000256" key="4">
    <source>
        <dbReference type="ARBA" id="ARBA00026248"/>
    </source>
</evidence>
<dbReference type="PANTHER" id="PTHR10357:SF232">
    <property type="entry name" value="GLYCOSYL HYDROLASE FAMILY 13 CATALYTIC DOMAIN-CONTAINING PROTEIN"/>
    <property type="match status" value="1"/>
</dbReference>
<dbReference type="Proteomes" id="UP000729357">
    <property type="component" value="Unassembled WGS sequence"/>
</dbReference>
<dbReference type="FunFam" id="3.20.20.80:FF:000087">
    <property type="entry name" value="Oligo-1,6-glucosidase IMA1"/>
    <property type="match status" value="1"/>
</dbReference>
<dbReference type="CDD" id="cd11333">
    <property type="entry name" value="AmyAc_SI_OligoGlu_DGase"/>
    <property type="match status" value="1"/>
</dbReference>
<evidence type="ECO:0000313" key="6">
    <source>
        <dbReference type="EMBL" id="KAG9988998.1"/>
    </source>
</evidence>
<evidence type="ECO:0000256" key="3">
    <source>
        <dbReference type="ARBA" id="ARBA00023295"/>
    </source>
</evidence>
<dbReference type="SUPFAM" id="SSF51556">
    <property type="entry name" value="Metallo-dependent hydrolases"/>
    <property type="match status" value="1"/>
</dbReference>
<dbReference type="SMART" id="SM00642">
    <property type="entry name" value="Aamy"/>
    <property type="match status" value="1"/>
</dbReference>
<dbReference type="Pfam" id="PF00128">
    <property type="entry name" value="Alpha-amylase"/>
    <property type="match status" value="1"/>
</dbReference>
<evidence type="ECO:0000259" key="5">
    <source>
        <dbReference type="SMART" id="SM00642"/>
    </source>
</evidence>
<dbReference type="Gene3D" id="3.90.400.10">
    <property type="entry name" value="Oligo-1,6-glucosidase, Domain 2"/>
    <property type="match status" value="1"/>
</dbReference>
<organism evidence="6 7">
    <name type="scientific">Aureobasidium melanogenum</name>
    <name type="common">Aureobasidium pullulans var. melanogenum</name>
    <dbReference type="NCBI Taxonomy" id="46634"/>
    <lineage>
        <taxon>Eukaryota</taxon>
        <taxon>Fungi</taxon>
        <taxon>Dikarya</taxon>
        <taxon>Ascomycota</taxon>
        <taxon>Pezizomycotina</taxon>
        <taxon>Dothideomycetes</taxon>
        <taxon>Dothideomycetidae</taxon>
        <taxon>Dothideales</taxon>
        <taxon>Saccotheciaceae</taxon>
        <taxon>Aureobasidium</taxon>
    </lineage>
</organism>
<comment type="similarity">
    <text evidence="1">Belongs to the glycosyl hydrolase 13 family.</text>
</comment>
<dbReference type="GO" id="GO:0004556">
    <property type="term" value="F:alpha-amylase activity"/>
    <property type="evidence" value="ECO:0007669"/>
    <property type="project" value="TreeGrafter"/>
</dbReference>
<keyword evidence="2" id="KW-0378">Hydrolase</keyword>
<evidence type="ECO:0000256" key="1">
    <source>
        <dbReference type="ARBA" id="ARBA00008061"/>
    </source>
</evidence>
<evidence type="ECO:0000256" key="2">
    <source>
        <dbReference type="ARBA" id="ARBA00022801"/>
    </source>
</evidence>
<dbReference type="FunFam" id="3.20.20.80:FF:000064">
    <property type="entry name" value="Oligo-1,6-glucosidase"/>
    <property type="match status" value="1"/>
</dbReference>
<dbReference type="GO" id="GO:0004574">
    <property type="term" value="F:oligo-1,6-glucosidase activity"/>
    <property type="evidence" value="ECO:0007669"/>
    <property type="project" value="TreeGrafter"/>
</dbReference>
<dbReference type="GO" id="GO:0016810">
    <property type="term" value="F:hydrolase activity, acting on carbon-nitrogen (but not peptide) bonds"/>
    <property type="evidence" value="ECO:0007669"/>
    <property type="project" value="InterPro"/>
</dbReference>
<reference evidence="6" key="2">
    <citation type="submission" date="2021-08" db="EMBL/GenBank/DDBJ databases">
        <authorList>
            <person name="Gostincar C."/>
            <person name="Sun X."/>
            <person name="Song Z."/>
            <person name="Gunde-Cimerman N."/>
        </authorList>
    </citation>
    <scope>NUCLEOTIDE SEQUENCE</scope>
    <source>
        <strain evidence="6">EXF-9298</strain>
    </source>
</reference>
<dbReference type="AlphaFoldDB" id="A0A9P8G377"/>
<dbReference type="GO" id="GO:0004575">
    <property type="term" value="F:sucrose alpha-glucosidase activity"/>
    <property type="evidence" value="ECO:0007669"/>
    <property type="project" value="TreeGrafter"/>
</dbReference>
<feature type="non-terminal residue" evidence="6">
    <location>
        <position position="721"/>
    </location>
</feature>
<dbReference type="InterPro" id="IPR032466">
    <property type="entry name" value="Metal_Hydrolase"/>
</dbReference>
<feature type="domain" description="Glycosyl hydrolase family 13 catalytic" evidence="5">
    <location>
        <begin position="21"/>
        <end position="436"/>
    </location>
</feature>
<dbReference type="EMBL" id="JAHFXS010000111">
    <property type="protein sequence ID" value="KAG9988998.1"/>
    <property type="molecule type" value="Genomic_DNA"/>
</dbReference>
<keyword evidence="4" id="KW-0462">Maltose metabolism</keyword>
<sequence length="721" mass="83434">MSKVDPAKSKRIWWKECVVYQIYPASFQDTNDDGYGDVKGITSRLDYLKSLGIDVIWVSPIYKSPQVDMGYDISDYKQIDDLYGSLADVDELIAQLHKRDMKLMMDLVVNHTSDQHSWFLESRSSTSNPKREWYFWKKGKVDADGKRMPPNNWCRILDTTKSAWQWDEKTQEYYLSLFSPEQPDLNWDNPEVRAAVHDILRFWLDRGVSGFRMDVIDHISKVQDFPDGEKMIPGQYYQPGNAFYANGPRLHEYLQEMRNILDDYDTITVGEMPFINDEDEIIRTVGMQGSLNMVFLFKILNMDNEPGQSKWSFHEWDATDMKRIHDQTQRLMIDRGGWNAIFTENHDGPRSISRFADDSDQWREYAAKMLCTKSITLGGTEYIYQGQELGMRNIPADWSMDEYKDVESQSYWRAAQAQYANNHRKLDYARKLLQLKARDHTRTPMQWNSTPNAGFCKSHVKPWMRVNDDYPNINATRQIPDSESVLSYWKRCLKFRREHKDVFVYGDFKILDPEDKDIVAFRRCSEHESYVTVTNFTGKHREWSGLGDTNVEEWVIDKTVILAIDALATANSLNSRHCIEHLELTTSEDAQRLGKLGILASVRPVRSDPHIPEAWPRYIGDDRCRRAFAYKELADYGAHVALGTDAPTVAHFPYPNLYNAPTRRSAIDTTLGAKTNEHSKVDLFSTMTTVTRGAAYSMWTEHRVGTIAVGKQADFVVAGLD</sequence>
<comment type="caution">
    <text evidence="6">The sequence shown here is derived from an EMBL/GenBank/DDBJ whole genome shotgun (WGS) entry which is preliminary data.</text>
</comment>
<protein>
    <submittedName>
        <fullName evidence="6">Alpha-glucosidase</fullName>
    </submittedName>
</protein>
<dbReference type="Gene3D" id="3.20.20.140">
    <property type="entry name" value="Metal-dependent hydrolases"/>
    <property type="match status" value="1"/>
</dbReference>
<dbReference type="GO" id="GO:0000025">
    <property type="term" value="P:maltose catabolic process"/>
    <property type="evidence" value="ECO:0007669"/>
    <property type="project" value="TreeGrafter"/>
</dbReference>
<keyword evidence="3" id="KW-0326">Glycosidase</keyword>
<dbReference type="GO" id="GO:0033934">
    <property type="term" value="F:glucan 1,4-alpha-maltotriohydrolase activity"/>
    <property type="evidence" value="ECO:0007669"/>
    <property type="project" value="TreeGrafter"/>
</dbReference>
<dbReference type="InterPro" id="IPR045857">
    <property type="entry name" value="O16G_dom_2"/>
</dbReference>
<dbReference type="Gene3D" id="3.20.20.80">
    <property type="entry name" value="Glycosidases"/>
    <property type="match status" value="1"/>
</dbReference>
<dbReference type="PANTHER" id="PTHR10357">
    <property type="entry name" value="ALPHA-AMYLASE FAMILY MEMBER"/>
    <property type="match status" value="1"/>
</dbReference>
<dbReference type="InterPro" id="IPR011059">
    <property type="entry name" value="Metal-dep_hydrolase_composite"/>
</dbReference>
<dbReference type="InterPro" id="IPR013108">
    <property type="entry name" value="Amidohydro_3"/>
</dbReference>
<dbReference type="SUPFAM" id="SSF51445">
    <property type="entry name" value="(Trans)glycosidases"/>
    <property type="match status" value="1"/>
</dbReference>
<reference evidence="6" key="1">
    <citation type="journal article" date="2021" name="J Fungi (Basel)">
        <title>Virulence traits and population genomics of the black yeast Aureobasidium melanogenum.</title>
        <authorList>
            <person name="Cernosa A."/>
            <person name="Sun X."/>
            <person name="Gostincar C."/>
            <person name="Fang C."/>
            <person name="Gunde-Cimerman N."/>
            <person name="Song Z."/>
        </authorList>
    </citation>
    <scope>NUCLEOTIDE SEQUENCE</scope>
    <source>
        <strain evidence="6">EXF-9298</strain>
    </source>
</reference>
<proteinExistence type="inferred from homology"/>
<dbReference type="Gene3D" id="2.30.40.10">
    <property type="entry name" value="Urease, subunit C, domain 1"/>
    <property type="match status" value="1"/>
</dbReference>
<dbReference type="InterPro" id="IPR017853">
    <property type="entry name" value="GH"/>
</dbReference>
<dbReference type="GO" id="GO:0005987">
    <property type="term" value="P:sucrose catabolic process"/>
    <property type="evidence" value="ECO:0007669"/>
    <property type="project" value="TreeGrafter"/>
</dbReference>
<keyword evidence="7" id="KW-1185">Reference proteome</keyword>
<gene>
    <name evidence="6" type="ORF">KCU98_g2203</name>
</gene>
<evidence type="ECO:0000313" key="7">
    <source>
        <dbReference type="Proteomes" id="UP000729357"/>
    </source>
</evidence>
<dbReference type="Pfam" id="PF07969">
    <property type="entry name" value="Amidohydro_3"/>
    <property type="match status" value="1"/>
</dbReference>
<dbReference type="InterPro" id="IPR006047">
    <property type="entry name" value="GH13_cat_dom"/>
</dbReference>